<dbReference type="EMBL" id="CP024785">
    <property type="protein sequence ID" value="AUB41903.1"/>
    <property type="molecule type" value="Genomic_DNA"/>
</dbReference>
<protein>
    <submittedName>
        <fullName evidence="1">Peroxiredoxin</fullName>
    </submittedName>
</protein>
<dbReference type="InterPro" id="IPR032801">
    <property type="entry name" value="PXL2A/B/C"/>
</dbReference>
<evidence type="ECO:0000313" key="2">
    <source>
        <dbReference type="Proteomes" id="UP000232003"/>
    </source>
</evidence>
<dbReference type="Pfam" id="PF13911">
    <property type="entry name" value="AhpC-TSA_2"/>
    <property type="match status" value="2"/>
</dbReference>
<keyword evidence="2" id="KW-1185">Reference proteome</keyword>
<proteinExistence type="predicted"/>
<name>A0A2K8T2T8_9NOSO</name>
<sequence length="264" mass="29711">MNTQTSSLSPDIYSILSQTQRLRVSDGEIKPVLDGCSHTSKLLVLIWSQLGDFDNLEYAWWLRKEKEQIQARGITIRAIGIGDRNSGIKFCEYTGFPQEWLFVDAKAQIHSLLGLYRGLSLQFPLLSTSQKAWLNLMLMCAGIGSPGTLKEVFRGYKGDKKAPQLIADDEVVRGTPLPPIKGAFFKAAGGKSFQRPFELATLRLRNMTEVLSNWKIYVPDSSYLTQRGATFLFDSQGQLIYSHRDRGILGFAENMSNPLSFLYE</sequence>
<dbReference type="OrthoDB" id="538741at2"/>
<evidence type="ECO:0000313" key="1">
    <source>
        <dbReference type="EMBL" id="AUB41903.1"/>
    </source>
</evidence>
<dbReference type="RefSeq" id="WP_100902131.1">
    <property type="nucleotide sequence ID" value="NZ_CAWNNC010000001.1"/>
</dbReference>
<dbReference type="KEGG" id="nfl:COO91_07994"/>
<dbReference type="AlphaFoldDB" id="A0A2K8T2T8"/>
<accession>A0A2K8T2T8</accession>
<reference evidence="1 2" key="1">
    <citation type="submission" date="2017-11" db="EMBL/GenBank/DDBJ databases">
        <title>Complete genome of a free-living desiccation-tolerant cyanobacterium and its photosynthetic adaptation to extreme terrestrial habitat.</title>
        <authorList>
            <person name="Shang J."/>
        </authorList>
    </citation>
    <scope>NUCLEOTIDE SEQUENCE [LARGE SCALE GENOMIC DNA]</scope>
    <source>
        <strain evidence="1 2">CCNUN1</strain>
    </source>
</reference>
<dbReference type="Proteomes" id="UP000232003">
    <property type="component" value="Chromosome"/>
</dbReference>
<organism evidence="1 2">
    <name type="scientific">Nostoc flagelliforme CCNUN1</name>
    <dbReference type="NCBI Taxonomy" id="2038116"/>
    <lineage>
        <taxon>Bacteria</taxon>
        <taxon>Bacillati</taxon>
        <taxon>Cyanobacteriota</taxon>
        <taxon>Cyanophyceae</taxon>
        <taxon>Nostocales</taxon>
        <taxon>Nostocaceae</taxon>
        <taxon>Nostoc</taxon>
    </lineage>
</organism>
<gene>
    <name evidence="1" type="ORF">COO91_07994</name>
</gene>